<feature type="transmembrane region" description="Helical" evidence="11">
    <location>
        <begin position="568"/>
        <end position="598"/>
    </location>
</feature>
<protein>
    <submittedName>
        <fullName evidence="12">Uncharacterized protein</fullName>
    </submittedName>
</protein>
<evidence type="ECO:0000256" key="4">
    <source>
        <dbReference type="ARBA" id="ARBA00022692"/>
    </source>
</evidence>
<evidence type="ECO:0000313" key="13">
    <source>
        <dbReference type="Proteomes" id="UP001178507"/>
    </source>
</evidence>
<evidence type="ECO:0000256" key="10">
    <source>
        <dbReference type="PROSITE-ProRule" id="PRU00282"/>
    </source>
</evidence>
<proteinExistence type="inferred from homology"/>
<keyword evidence="4 10" id="KW-0812">Transmembrane</keyword>
<evidence type="ECO:0000256" key="9">
    <source>
        <dbReference type="ARBA" id="ARBA00023136"/>
    </source>
</evidence>
<keyword evidence="5" id="KW-0677">Repeat</keyword>
<feature type="transmembrane region" description="Helical" evidence="11">
    <location>
        <begin position="444"/>
        <end position="463"/>
    </location>
</feature>
<evidence type="ECO:0000256" key="6">
    <source>
        <dbReference type="ARBA" id="ARBA00022792"/>
    </source>
</evidence>
<dbReference type="AlphaFoldDB" id="A0AA36I7G0"/>
<evidence type="ECO:0000256" key="1">
    <source>
        <dbReference type="ARBA" id="ARBA00004448"/>
    </source>
</evidence>
<dbReference type="Gene3D" id="1.50.40.10">
    <property type="entry name" value="Mitochondrial carrier domain"/>
    <property type="match status" value="1"/>
</dbReference>
<keyword evidence="9 10" id="KW-0472">Membrane</keyword>
<dbReference type="SUPFAM" id="SSF103506">
    <property type="entry name" value="Mitochondrial carrier"/>
    <property type="match status" value="1"/>
</dbReference>
<comment type="subcellular location">
    <subcellularLocation>
        <location evidence="1">Mitochondrion inner membrane</location>
        <topology evidence="1">Multi-pass membrane protein</topology>
    </subcellularLocation>
</comment>
<dbReference type="InterPro" id="IPR044677">
    <property type="entry name" value="SLC25A3/Pic2/Mir1-like"/>
</dbReference>
<dbReference type="Pfam" id="PF00153">
    <property type="entry name" value="Mito_carr"/>
    <property type="match status" value="1"/>
</dbReference>
<organism evidence="12 13">
    <name type="scientific">Effrenium voratum</name>
    <dbReference type="NCBI Taxonomy" id="2562239"/>
    <lineage>
        <taxon>Eukaryota</taxon>
        <taxon>Sar</taxon>
        <taxon>Alveolata</taxon>
        <taxon>Dinophyceae</taxon>
        <taxon>Suessiales</taxon>
        <taxon>Symbiodiniaceae</taxon>
        <taxon>Effrenium</taxon>
    </lineage>
</organism>
<evidence type="ECO:0000313" key="12">
    <source>
        <dbReference type="EMBL" id="CAJ1382528.1"/>
    </source>
</evidence>
<dbReference type="GO" id="GO:0005315">
    <property type="term" value="F:phosphate transmembrane transporter activity"/>
    <property type="evidence" value="ECO:0007669"/>
    <property type="project" value="InterPro"/>
</dbReference>
<dbReference type="EMBL" id="CAUJNA010000913">
    <property type="protein sequence ID" value="CAJ1382528.1"/>
    <property type="molecule type" value="Genomic_DNA"/>
</dbReference>
<evidence type="ECO:0000256" key="2">
    <source>
        <dbReference type="ARBA" id="ARBA00006375"/>
    </source>
</evidence>
<evidence type="ECO:0000256" key="3">
    <source>
        <dbReference type="ARBA" id="ARBA00022448"/>
    </source>
</evidence>
<evidence type="ECO:0000256" key="5">
    <source>
        <dbReference type="ARBA" id="ARBA00022737"/>
    </source>
</evidence>
<comment type="similarity">
    <text evidence="2">Belongs to the mitochondrial carrier (TC 2.A.29) family.</text>
</comment>
<dbReference type="InterPro" id="IPR023395">
    <property type="entry name" value="MCP_dom_sf"/>
</dbReference>
<dbReference type="PROSITE" id="PS50920">
    <property type="entry name" value="SOLCAR"/>
    <property type="match status" value="1"/>
</dbReference>
<dbReference type="InterPro" id="IPR018108">
    <property type="entry name" value="MCP_transmembrane"/>
</dbReference>
<keyword evidence="7 11" id="KW-1133">Transmembrane helix</keyword>
<comment type="caution">
    <text evidence="12">The sequence shown here is derived from an EMBL/GenBank/DDBJ whole genome shotgun (WGS) entry which is preliminary data.</text>
</comment>
<dbReference type="PANTHER" id="PTHR45671:SF12">
    <property type="entry name" value="MITOCHONDRIAL PHOSPHATE CARRIER PROTEIN"/>
    <property type="match status" value="1"/>
</dbReference>
<keyword evidence="8" id="KW-0496">Mitochondrion</keyword>
<gene>
    <name evidence="12" type="ORF">EVOR1521_LOCUS9889</name>
</gene>
<reference evidence="12" key="1">
    <citation type="submission" date="2023-08" db="EMBL/GenBank/DDBJ databases">
        <authorList>
            <person name="Chen Y."/>
            <person name="Shah S."/>
            <person name="Dougan E. K."/>
            <person name="Thang M."/>
            <person name="Chan C."/>
        </authorList>
    </citation>
    <scope>NUCLEOTIDE SEQUENCE</scope>
</reference>
<dbReference type="PANTHER" id="PTHR45671">
    <property type="entry name" value="SOLUTE CARRIER FAMILY 25 (MITOCHONDRIAL CARRIER PHOSPHATE CARRIER), MEMBER 3, LIKE-RELATED-RELATED"/>
    <property type="match status" value="1"/>
</dbReference>
<keyword evidence="3" id="KW-0813">Transport</keyword>
<evidence type="ECO:0000256" key="7">
    <source>
        <dbReference type="ARBA" id="ARBA00022989"/>
    </source>
</evidence>
<sequence length="670" mass="73924">MSLQRPHFARVRAGAALALFLAYGPGFLPAPVEEVPALSRRLVLCSGLAGLSLLPSACHAEALWRSLPDAEVEVQFPARFIAYLTRFLLNFDADFQALWKAAKAEEMDLGQFQSTEFQRDARFARFARTVQLSLAQKSSSKLLDVLLAEYGKSTEAKRQICILFSLLQEPKQQPVAQLRDLLRSVENASVAKVVIVDRGEFRLQANISRVTLQLAPPPGTGARAASVFCRLQNFANDTARLEAIELRDAGCGYARDMDLSAVIVPDGLEMLRPPKLTVQLTRPAKLPPARRRAQEALPDQLPSKMTNLLPPFLLPEYNAKLDRLVPDQSLPLTPDPSPPEEQRRLDEVFGKERQLDRFRADFVFAEFDPTYGPVGISPLEKERQLGGEDYLRLMAAGGIAGVARTLTFLPVQNVKVQMQTNPSLGSNFLNNLKRSVTTQPTSQLYRAADVACIFSAIFGFLSFGVKEYLTRELMIQFPGFNELLAIVLASIASVIITLAFAAPWEVLTTRVMASRDRYWGLPLLLEELQKSASKTFAELYEEYWLLTGKEVAFVVTKFVIFDSIREALLFFVPAFVQVQSLVVACLCGALAGALGAIVSHPIDTLFALRTTGGGKEIPSLDKLFRGVGARVLIYSPGIALTFLVYDAAKTYLGVGPQAIMQTLDLLRPPT</sequence>
<keyword evidence="6" id="KW-0999">Mitochondrion inner membrane</keyword>
<feature type="transmembrane region" description="Helical" evidence="11">
    <location>
        <begin position="627"/>
        <end position="645"/>
    </location>
</feature>
<dbReference type="Proteomes" id="UP001178507">
    <property type="component" value="Unassembled WGS sequence"/>
</dbReference>
<feature type="repeat" description="Solcar" evidence="10">
    <location>
        <begin position="388"/>
        <end position="472"/>
    </location>
</feature>
<evidence type="ECO:0000256" key="8">
    <source>
        <dbReference type="ARBA" id="ARBA00023128"/>
    </source>
</evidence>
<evidence type="ECO:0000256" key="11">
    <source>
        <dbReference type="SAM" id="Phobius"/>
    </source>
</evidence>
<name>A0AA36I7G0_9DINO</name>
<accession>A0AA36I7G0</accession>
<dbReference type="GO" id="GO:0005743">
    <property type="term" value="C:mitochondrial inner membrane"/>
    <property type="evidence" value="ECO:0007669"/>
    <property type="project" value="UniProtKB-SubCell"/>
</dbReference>
<dbReference type="GO" id="GO:1990547">
    <property type="term" value="P:mitochondrial phosphate ion transmembrane transport"/>
    <property type="evidence" value="ECO:0007669"/>
    <property type="project" value="InterPro"/>
</dbReference>
<feature type="transmembrane region" description="Helical" evidence="11">
    <location>
        <begin position="483"/>
        <end position="504"/>
    </location>
</feature>
<keyword evidence="13" id="KW-1185">Reference proteome</keyword>